<evidence type="ECO:0000313" key="7">
    <source>
        <dbReference type="Proteomes" id="UP000439903"/>
    </source>
</evidence>
<dbReference type="PANTHER" id="PTHR31344">
    <property type="entry name" value="NUCLEAR PORE COMPLEX PROTEIN NUP205"/>
    <property type="match status" value="1"/>
</dbReference>
<dbReference type="InterPro" id="IPR021827">
    <property type="entry name" value="Nup186/Nup192/Nup205"/>
</dbReference>
<keyword evidence="5" id="KW-0175">Coiled coil</keyword>
<evidence type="ECO:0000313" key="6">
    <source>
        <dbReference type="EMBL" id="KAF0472455.1"/>
    </source>
</evidence>
<evidence type="ECO:0000256" key="3">
    <source>
        <dbReference type="ARBA" id="ARBA00022448"/>
    </source>
</evidence>
<dbReference type="Proteomes" id="UP000439903">
    <property type="component" value="Unassembled WGS sequence"/>
</dbReference>
<evidence type="ECO:0000256" key="2">
    <source>
        <dbReference type="ARBA" id="ARBA00005892"/>
    </source>
</evidence>
<keyword evidence="3" id="KW-0813">Transport</keyword>
<keyword evidence="4" id="KW-0539">Nucleus</keyword>
<gene>
    <name evidence="6" type="ORF">F8M41_025024</name>
</gene>
<evidence type="ECO:0000256" key="5">
    <source>
        <dbReference type="SAM" id="Coils"/>
    </source>
</evidence>
<dbReference type="GO" id="GO:0006999">
    <property type="term" value="P:nuclear pore organization"/>
    <property type="evidence" value="ECO:0007669"/>
    <property type="project" value="TreeGrafter"/>
</dbReference>
<dbReference type="Pfam" id="PF11894">
    <property type="entry name" value="Nup192"/>
    <property type="match status" value="1"/>
</dbReference>
<comment type="subcellular location">
    <subcellularLocation>
        <location evidence="1">Nucleus</location>
    </subcellularLocation>
</comment>
<comment type="similarity">
    <text evidence="2">Belongs to the NUP186/NUP192/NUP205 family.</text>
</comment>
<evidence type="ECO:0000256" key="4">
    <source>
        <dbReference type="ARBA" id="ARBA00023242"/>
    </source>
</evidence>
<protein>
    <submittedName>
        <fullName evidence="6">Nucleoporin</fullName>
    </submittedName>
</protein>
<feature type="coiled-coil region" evidence="5">
    <location>
        <begin position="1866"/>
        <end position="1893"/>
    </location>
</feature>
<dbReference type="OrthoDB" id="2019644at2759"/>
<proteinExistence type="inferred from homology"/>
<comment type="caution">
    <text evidence="6">The sequence shown here is derived from an EMBL/GenBank/DDBJ whole genome shotgun (WGS) entry which is preliminary data.</text>
</comment>
<evidence type="ECO:0000256" key="1">
    <source>
        <dbReference type="ARBA" id="ARBA00004123"/>
    </source>
</evidence>
<dbReference type="GO" id="GO:0017056">
    <property type="term" value="F:structural constituent of nuclear pore"/>
    <property type="evidence" value="ECO:0007669"/>
    <property type="project" value="TreeGrafter"/>
</dbReference>
<dbReference type="PANTHER" id="PTHR31344:SF0">
    <property type="entry name" value="NUCLEAR PORE COMPLEX PROTEIN NUP205"/>
    <property type="match status" value="1"/>
</dbReference>
<reference evidence="6 7" key="1">
    <citation type="journal article" date="2019" name="Environ. Microbiol.">
        <title>At the nexus of three kingdoms: the genome of the mycorrhizal fungus Gigaspora margarita provides insights into plant, endobacterial and fungal interactions.</title>
        <authorList>
            <person name="Venice F."/>
            <person name="Ghignone S."/>
            <person name="Salvioli di Fossalunga A."/>
            <person name="Amselem J."/>
            <person name="Novero M."/>
            <person name="Xianan X."/>
            <person name="Sedzielewska Toro K."/>
            <person name="Morin E."/>
            <person name="Lipzen A."/>
            <person name="Grigoriev I.V."/>
            <person name="Henrissat B."/>
            <person name="Martin F.M."/>
            <person name="Bonfante P."/>
        </authorList>
    </citation>
    <scope>NUCLEOTIDE SEQUENCE [LARGE SCALE GENOMIC DNA]</scope>
    <source>
        <strain evidence="6 7">BEG34</strain>
    </source>
</reference>
<dbReference type="GO" id="GO:0044611">
    <property type="term" value="C:nuclear pore inner ring"/>
    <property type="evidence" value="ECO:0007669"/>
    <property type="project" value="TreeGrafter"/>
</dbReference>
<name>A0A8H4ABE2_GIGMA</name>
<accession>A0A8H4ABE2</accession>
<dbReference type="EMBL" id="WTPW01000876">
    <property type="protein sequence ID" value="KAF0472455.1"/>
    <property type="molecule type" value="Genomic_DNA"/>
</dbReference>
<sequence>MLDFTDWKPNIFQTLREHIESISFSASESGLKDLNHNLQENKVWFINLLDIPPQNLTHKQQLEQQCSAIINQKDHKLSRSFVIEALSISDFLKTDEFFAATLLHHGTRQRAKFNRPSAETAILLFLKERGDLLACLSSLIGSAYNPDTKLPVRNLFSKYIDSVFSIIPSKDGSFARKILSTIQKLKTEIIELDGRSKQLLRQPQTLISAEQNLLLQQDYTLVNFNIDIISVRIKQSKVHQRYLAHNLWLISYNYLLDTVDIMELTTILRNAEIDDVVCPYLIVSLLSALDTSPEHISADIPAKNMHEKLIRNKDFINNFTNIIDKERWKIEAARATTMIQWCPFILDAIHKSPTLEAQLIIKEEHLGEMFQRAVAKDAFQFILHYLLSFQNTEMESMCIEIMPSATSLCETLSPEDVEFPPPGMVPETFIIISEDFELYIRKQLELFVISIVTKMGNNLQRIRRQEEDAIQSADAESLSRSTIKKSAVIRHDTETFFFLIANIYRNHPDEGFRFWMDLKEQIIDWGSSVYEKGMRRGYLEMLCSLATGPYCSGYADEFLSRSSEQNKVWCSWRTLIGTIDIYTRDENDEKQIVKDEVMLLISFIRVFRQVIQYSIQARLRFLQDNVLRLLFRLMCRNVHTELKAELLYAIASFCMPDYADHVYITRQIWNLLEDAQIVPTVPKDIVFDPANVWEVSSMQAQDPPSIKKEIEETESREKLFFVTLAFVRFISELIYIPHFNASLRCGFPVRSMSIDDDLGVGYRQPGIAPYINFILDDIFIKALARDYKFPTQQWNIISASLEVIEKCLISFDLTGPLFYDDQSTHSSESTPFVQRSISKDELILFNNNAIKYLKNHPGFDIMKRLLNNSPLVDVMFNILNQDVESLDEVDEVNRKSFAPFVKESILRCLRIFWLAFEKQERFLNKLIPLISQASPGYLENLENAFLSKQDIIVQIALLLNCENAEICLYAVKILSALARSSLFNPIGVENRLAAILDSDPSSEAILDVIVMRLDINSGDDIWDKKYRFEDFELTRLGLQAWAIPGDEEFSAMPSIEDTEITFGTVRCAILDLILENLRPDKTPPTISHFLLGYDLRGSLQKSIIKYINQDSLRESCLHKILEILGQPIHDDTDIDRQNPVLSEFPALTACCYQIIYRLCRDNHTSEPTMLFLRSQGFVQKQFASMPLYIIQPSQSIAWDSGTITNYNKGPISIDLINLCANINQRTWLMKILALELRKCQTLSGIEQLLALILGANIIKPQEGATDEEVLAPSAIKTREILHMLELDWNDPWKIDAPENFLSMINQKACLALNERGNKIYRLRDIFSELNQAFDHSRIAQDGSLRKKMMHILRYCYYLNRNEEFNLSRYEGFKAWREVIEVIIIDHYTRLRLHVRETTFLEILSTLLTTLQREGNAIAIVLSKVILAAITAIRSDRMRLHTSRPQSRVASRNLSPIFSQILECLFVPGIPPDVRNNLYATIYNYLHYIDVQSAIGAGKLLKGVGDRLLDIIFEDASNGHVVGKLCALNALTAIYRLLKQDKGNLIIKHIKSNFLGSIITSLTSQNDLLLQAKEQQPELNAMHAIYVFEARMGLLLCLAQRHDLSLELLKKGIIEYLGELTFLNERPSFNSHNTDSYGKPVYKLYHDILMMVIRLITCILATVGYDEKVLNKVSNFICGHQGLIAEIFTDIPPFDYLNLQNSEKRAIFIMTVEVLQEITRLFYILGDKIKDIDKVRRESHQSTYQEFLKELISRLFPARKRISSMIDDETSRIQCKILSSFIYICLCLKLTISIMQDYLFYLDIRQHVENINENLLGWCQKMTFPYKKNQVDFEPIFTASLDAAKRPDDDYHGDMKHPELSILVNYLRDSIENLDKSLQNLDKLTSQLDKGEDAALSFKIEGFSSISGDLVVLNDSQRKALAYRTVQEDHNTASKRVSRCLYDVEVSLPLLWRHLDYYLNPKRTPVSQEYLRKNAPVVLKDILTRLENLEKQPKIKEILEQFGARDNYFQESVRKLNALLDPKL</sequence>
<organism evidence="6 7">
    <name type="scientific">Gigaspora margarita</name>
    <dbReference type="NCBI Taxonomy" id="4874"/>
    <lineage>
        <taxon>Eukaryota</taxon>
        <taxon>Fungi</taxon>
        <taxon>Fungi incertae sedis</taxon>
        <taxon>Mucoromycota</taxon>
        <taxon>Glomeromycotina</taxon>
        <taxon>Glomeromycetes</taxon>
        <taxon>Diversisporales</taxon>
        <taxon>Gigasporaceae</taxon>
        <taxon>Gigaspora</taxon>
    </lineage>
</organism>
<keyword evidence="7" id="KW-1185">Reference proteome</keyword>